<evidence type="ECO:0000313" key="2">
    <source>
        <dbReference type="Proteomes" id="UP000005839"/>
    </source>
</evidence>
<reference evidence="1 2" key="1">
    <citation type="submission" date="2007-10" db="EMBL/GenBank/DDBJ databases">
        <authorList>
            <person name="Yayanos A."/>
            <person name="Ferriera S."/>
            <person name="Johnson J."/>
            <person name="Kravitz S."/>
            <person name="Halpern A."/>
            <person name="Remington K."/>
            <person name="Beeson K."/>
            <person name="Tran B."/>
            <person name="Rogers Y.-H."/>
            <person name="Friedman R."/>
            <person name="Venter J.C."/>
        </authorList>
    </citation>
    <scope>NUCLEOTIDE SEQUENCE [LARGE SCALE GENOMIC DNA]</scope>
    <source>
        <strain evidence="1 2">KT99</strain>
    </source>
</reference>
<protein>
    <submittedName>
        <fullName evidence="1">Uncharacterized protein</fullName>
    </submittedName>
</protein>
<feature type="non-terminal residue" evidence="1">
    <location>
        <position position="38"/>
    </location>
</feature>
<sequence length="38" mass="4129">MTNNKTKLPIDRPSDIMGLMANVMANPAQTAEKANVIE</sequence>
<dbReference type="EMBL" id="ABIC01000069">
    <property type="protein sequence ID" value="EDP98772.1"/>
    <property type="molecule type" value="Genomic_DNA"/>
</dbReference>
<dbReference type="Proteomes" id="UP000005839">
    <property type="component" value="Unassembled WGS sequence"/>
</dbReference>
<keyword evidence="2" id="KW-1185">Reference proteome</keyword>
<comment type="caution">
    <text evidence="1">The sequence shown here is derived from an EMBL/GenBank/DDBJ whole genome shotgun (WGS) entry which is preliminary data.</text>
</comment>
<accession>A9DLY1</accession>
<gene>
    <name evidence="1" type="ORF">KT99_13222</name>
</gene>
<name>A9DLY1_9GAMM</name>
<organism evidence="1 2">
    <name type="scientific">Shewanella benthica KT99</name>
    <dbReference type="NCBI Taxonomy" id="314608"/>
    <lineage>
        <taxon>Bacteria</taxon>
        <taxon>Pseudomonadati</taxon>
        <taxon>Pseudomonadota</taxon>
        <taxon>Gammaproteobacteria</taxon>
        <taxon>Alteromonadales</taxon>
        <taxon>Shewanellaceae</taxon>
        <taxon>Shewanella</taxon>
    </lineage>
</organism>
<dbReference type="AlphaFoldDB" id="A9DLY1"/>
<proteinExistence type="predicted"/>
<evidence type="ECO:0000313" key="1">
    <source>
        <dbReference type="EMBL" id="EDP98772.1"/>
    </source>
</evidence>